<protein>
    <submittedName>
        <fullName evidence="2">Uncharacterized protein</fullName>
    </submittedName>
</protein>
<proteinExistence type="predicted"/>
<feature type="region of interest" description="Disordered" evidence="1">
    <location>
        <begin position="1"/>
        <end position="149"/>
    </location>
</feature>
<evidence type="ECO:0000313" key="2">
    <source>
        <dbReference type="EMBL" id="AEO56127.1"/>
    </source>
</evidence>
<dbReference type="VEuPathDB" id="FungiDB:MYCTH_2032303"/>
<evidence type="ECO:0000313" key="3">
    <source>
        <dbReference type="Proteomes" id="UP000007322"/>
    </source>
</evidence>
<keyword evidence="3" id="KW-1185">Reference proteome</keyword>
<feature type="compositionally biased region" description="Low complexity" evidence="1">
    <location>
        <begin position="23"/>
        <end position="37"/>
    </location>
</feature>
<dbReference type="EMBL" id="CP003003">
    <property type="protein sequence ID" value="AEO56127.1"/>
    <property type="molecule type" value="Genomic_DNA"/>
</dbReference>
<dbReference type="eggNOG" id="ENOG502RIY4">
    <property type="taxonomic scope" value="Eukaryota"/>
</dbReference>
<dbReference type="RefSeq" id="XP_003661372.1">
    <property type="nucleotide sequence ID" value="XM_003661324.1"/>
</dbReference>
<dbReference type="InParanoid" id="G2Q7X0"/>
<reference evidence="2 3" key="1">
    <citation type="journal article" date="2011" name="Nat. Biotechnol.">
        <title>Comparative genomic analysis of the thermophilic biomass-degrading fungi Myceliophthora thermophila and Thielavia terrestris.</title>
        <authorList>
            <person name="Berka R.M."/>
            <person name="Grigoriev I.V."/>
            <person name="Otillar R."/>
            <person name="Salamov A."/>
            <person name="Grimwood J."/>
            <person name="Reid I."/>
            <person name="Ishmael N."/>
            <person name="John T."/>
            <person name="Darmond C."/>
            <person name="Moisan M.-C."/>
            <person name="Henrissat B."/>
            <person name="Coutinho P.M."/>
            <person name="Lombard V."/>
            <person name="Natvig D.O."/>
            <person name="Lindquist E."/>
            <person name="Schmutz J."/>
            <person name="Lucas S."/>
            <person name="Harris P."/>
            <person name="Powlowski J."/>
            <person name="Bellemare A."/>
            <person name="Taylor D."/>
            <person name="Butler G."/>
            <person name="de Vries R.P."/>
            <person name="Allijn I.E."/>
            <person name="van den Brink J."/>
            <person name="Ushinsky S."/>
            <person name="Storms R."/>
            <person name="Powell A.J."/>
            <person name="Paulsen I.T."/>
            <person name="Elbourne L.D.H."/>
            <person name="Baker S.E."/>
            <person name="Magnuson J."/>
            <person name="LaBoissiere S."/>
            <person name="Clutterbuck A.J."/>
            <person name="Martinez D."/>
            <person name="Wogulis M."/>
            <person name="de Leon A.L."/>
            <person name="Rey M.W."/>
            <person name="Tsang A."/>
        </authorList>
    </citation>
    <scope>NUCLEOTIDE SEQUENCE [LARGE SCALE GENOMIC DNA]</scope>
    <source>
        <strain evidence="3">ATCC 42464 / BCRC 31852 / DSM 1799</strain>
    </source>
</reference>
<name>G2Q7X0_THET4</name>
<dbReference type="GeneID" id="11512051"/>
<dbReference type="AlphaFoldDB" id="G2Q7X0"/>
<dbReference type="OMA" id="CEDNNEA"/>
<organism evidence="2 3">
    <name type="scientific">Thermothelomyces thermophilus (strain ATCC 42464 / BCRC 31852 / DSM 1799)</name>
    <name type="common">Sporotrichum thermophile</name>
    <dbReference type="NCBI Taxonomy" id="573729"/>
    <lineage>
        <taxon>Eukaryota</taxon>
        <taxon>Fungi</taxon>
        <taxon>Dikarya</taxon>
        <taxon>Ascomycota</taxon>
        <taxon>Pezizomycotina</taxon>
        <taxon>Sordariomycetes</taxon>
        <taxon>Sordariomycetidae</taxon>
        <taxon>Sordariales</taxon>
        <taxon>Chaetomiaceae</taxon>
        <taxon>Thermothelomyces</taxon>
    </lineage>
</organism>
<evidence type="ECO:0000256" key="1">
    <source>
        <dbReference type="SAM" id="MobiDB-lite"/>
    </source>
</evidence>
<dbReference type="KEGG" id="mtm:MYCTH_2032303"/>
<accession>G2Q7X0</accession>
<dbReference type="HOGENOM" id="CLU_1777209_0_0_1"/>
<dbReference type="Proteomes" id="UP000007322">
    <property type="component" value="Chromosome 2"/>
</dbReference>
<gene>
    <name evidence="2" type="ORF">MYCTH_2032303</name>
</gene>
<feature type="non-terminal residue" evidence="2">
    <location>
        <position position="149"/>
    </location>
</feature>
<feature type="compositionally biased region" description="Pro residues" evidence="1">
    <location>
        <begin position="108"/>
        <end position="121"/>
    </location>
</feature>
<sequence>MRHDAKTYHSVAARPETPPTAPSSPSSSSSLSTPSLLDLGFMREDTDLSRSQQPRTPDRRSVDTAAALRSYGHERGPHKHSGLGGNQQADIPFIAELPAMPPLQQTSAPPPTPPPTTPPRKGPAVPMRKEVGGAKPITYLNPVGEPWVN</sequence>